<accession>A0AAE4T2Y0</accession>
<evidence type="ECO:0000313" key="3">
    <source>
        <dbReference type="Proteomes" id="UP001245683"/>
    </source>
</evidence>
<keyword evidence="1" id="KW-1133">Transmembrane helix</keyword>
<keyword evidence="3" id="KW-1185">Reference proteome</keyword>
<evidence type="ECO:0000313" key="2">
    <source>
        <dbReference type="EMBL" id="MDV3103191.1"/>
    </source>
</evidence>
<comment type="caution">
    <text evidence="2">The sequence shown here is derived from an EMBL/GenBank/DDBJ whole genome shotgun (WGS) entry which is preliminary data.</text>
</comment>
<dbReference type="RefSeq" id="WP_315339642.1">
    <property type="nucleotide sequence ID" value="NZ_JAVDZE010000001.1"/>
</dbReference>
<keyword evidence="1" id="KW-0472">Membrane</keyword>
<proteinExistence type="predicted"/>
<protein>
    <submittedName>
        <fullName evidence="2">Uncharacterized protein</fullName>
    </submittedName>
</protein>
<sequence length="258" mass="27623">MFAVLLGLLMLGVTAGSASATAMVLNDNLAPLQVRVSPLSVHDMIKIRSLVLNEIGAFGISKDELSLGNIHGYKAGSYSVFTIDTSKGAITGIYDGNSVALSKVMSKTRTTTVVQTITNGKVHTHEYSANQLEKFRTAFGKIEYYSSVSTQIKHAVTPDATFESHWYGWKVKFTEQETQDIIQILLLWGGVSSAARAIAKEELASLLAALGVAPEIVGIVAVALLAAGAYVYTVDAIGGHKGIYITQYFGGPVIIWHN</sequence>
<dbReference type="AlphaFoldDB" id="A0AAE4T2Y0"/>
<dbReference type="EMBL" id="JAVDZE010000001">
    <property type="protein sequence ID" value="MDV3103191.1"/>
    <property type="molecule type" value="Genomic_DNA"/>
</dbReference>
<name>A0AAE4T2Y0_9EURY</name>
<keyword evidence="1" id="KW-0812">Transmembrane</keyword>
<organism evidence="2 3">
    <name type="scientific">Thermococcus waiotapuensis</name>
    <dbReference type="NCBI Taxonomy" id="90909"/>
    <lineage>
        <taxon>Archaea</taxon>
        <taxon>Methanobacteriati</taxon>
        <taxon>Methanobacteriota</taxon>
        <taxon>Thermococci</taxon>
        <taxon>Thermococcales</taxon>
        <taxon>Thermococcaceae</taxon>
        <taxon>Thermococcus</taxon>
    </lineage>
</organism>
<dbReference type="Proteomes" id="UP001245683">
    <property type="component" value="Unassembled WGS sequence"/>
</dbReference>
<reference evidence="2 3" key="1">
    <citation type="submission" date="2023-08" db="EMBL/GenBank/DDBJ databases">
        <title>Draft genome sequence of Thermococcus waiotapuensis WT1T, a thermophilic sulphur-dependent archaeon from order Thermococcales.</title>
        <authorList>
            <person name="Manners S.H."/>
            <person name="Carere C.R."/>
            <person name="Dhami M.K."/>
            <person name="Dobson R.C.J."/>
            <person name="Stott M.B."/>
        </authorList>
    </citation>
    <scope>NUCLEOTIDE SEQUENCE [LARGE SCALE GENOMIC DNA]</scope>
    <source>
        <strain evidence="2 3">WT1</strain>
    </source>
</reference>
<gene>
    <name evidence="2" type="ORF">RBI02_01325</name>
</gene>
<evidence type="ECO:0000256" key="1">
    <source>
        <dbReference type="SAM" id="Phobius"/>
    </source>
</evidence>
<feature type="transmembrane region" description="Helical" evidence="1">
    <location>
        <begin position="206"/>
        <end position="232"/>
    </location>
</feature>